<sequence length="243" mass="27300">MDPRRPYPIHVPAEFRFAPADGIQYTREDMFRAFSQQPFKGPSLPSKYLIPSPKTTSLRPPTLRYGWRFGHSKIMEIALKHFPDAVQYRCAPATQGLSGDDDDDDYSPEDYLESKPNIAETLYSPELPYAIQKYLGLPDSAPELIKIQLLRDSEGDNEWGLTVGSNYVGLLKRACLDKLETVLETDEPPMWYLDTFDWRWYRVPPPPKAKAKAKAGSKSQGKAANTTVVNGQTAARGSAENVS</sequence>
<name>A0A5C2S4A2_9APHY</name>
<evidence type="ECO:0000313" key="3">
    <source>
        <dbReference type="Proteomes" id="UP000313359"/>
    </source>
</evidence>
<evidence type="ECO:0000256" key="1">
    <source>
        <dbReference type="SAM" id="MobiDB-lite"/>
    </source>
</evidence>
<organism evidence="2 3">
    <name type="scientific">Lentinus tigrinus ALCF2SS1-6</name>
    <dbReference type="NCBI Taxonomy" id="1328759"/>
    <lineage>
        <taxon>Eukaryota</taxon>
        <taxon>Fungi</taxon>
        <taxon>Dikarya</taxon>
        <taxon>Basidiomycota</taxon>
        <taxon>Agaricomycotina</taxon>
        <taxon>Agaricomycetes</taxon>
        <taxon>Polyporales</taxon>
        <taxon>Polyporaceae</taxon>
        <taxon>Lentinus</taxon>
    </lineage>
</organism>
<protein>
    <submittedName>
        <fullName evidence="2">Uncharacterized protein</fullName>
    </submittedName>
</protein>
<dbReference type="AlphaFoldDB" id="A0A5C2S4A2"/>
<keyword evidence="3" id="KW-1185">Reference proteome</keyword>
<gene>
    <name evidence="2" type="ORF">L227DRAFT_655303</name>
</gene>
<feature type="region of interest" description="Disordered" evidence="1">
    <location>
        <begin position="207"/>
        <end position="243"/>
    </location>
</feature>
<proteinExistence type="predicted"/>
<dbReference type="EMBL" id="ML122279">
    <property type="protein sequence ID" value="RPD57739.1"/>
    <property type="molecule type" value="Genomic_DNA"/>
</dbReference>
<feature type="compositionally biased region" description="Polar residues" evidence="1">
    <location>
        <begin position="225"/>
        <end position="243"/>
    </location>
</feature>
<dbReference type="Proteomes" id="UP000313359">
    <property type="component" value="Unassembled WGS sequence"/>
</dbReference>
<dbReference type="OrthoDB" id="2749434at2759"/>
<reference evidence="2" key="1">
    <citation type="journal article" date="2018" name="Genome Biol. Evol.">
        <title>Genomics and development of Lentinus tigrinus, a white-rot wood-decaying mushroom with dimorphic fruiting bodies.</title>
        <authorList>
            <person name="Wu B."/>
            <person name="Xu Z."/>
            <person name="Knudson A."/>
            <person name="Carlson A."/>
            <person name="Chen N."/>
            <person name="Kovaka S."/>
            <person name="LaButti K."/>
            <person name="Lipzen A."/>
            <person name="Pennachio C."/>
            <person name="Riley R."/>
            <person name="Schakwitz W."/>
            <person name="Umezawa K."/>
            <person name="Ohm R.A."/>
            <person name="Grigoriev I.V."/>
            <person name="Nagy L.G."/>
            <person name="Gibbons J."/>
            <person name="Hibbett D."/>
        </authorList>
    </citation>
    <scope>NUCLEOTIDE SEQUENCE [LARGE SCALE GENOMIC DNA]</scope>
    <source>
        <strain evidence="2">ALCF2SS1-6</strain>
    </source>
</reference>
<accession>A0A5C2S4A2</accession>
<evidence type="ECO:0000313" key="2">
    <source>
        <dbReference type="EMBL" id="RPD57739.1"/>
    </source>
</evidence>